<dbReference type="InterPro" id="IPR001810">
    <property type="entry name" value="F-box_dom"/>
</dbReference>
<dbReference type="PROSITE" id="PS50181">
    <property type="entry name" value="FBOX"/>
    <property type="match status" value="1"/>
</dbReference>
<evidence type="ECO:0000259" key="1">
    <source>
        <dbReference type="PROSITE" id="PS50181"/>
    </source>
</evidence>
<reference evidence="2" key="1">
    <citation type="submission" date="2014-07" db="EMBL/GenBank/DDBJ databases">
        <authorList>
            <person name="Martin A.A"/>
            <person name="De Silva N."/>
        </authorList>
    </citation>
    <scope>NUCLEOTIDE SEQUENCE</scope>
</reference>
<protein>
    <submittedName>
        <fullName evidence="3">F-box domain-containing protein</fullName>
    </submittedName>
</protein>
<reference evidence="3" key="2">
    <citation type="submission" date="2015-08" db="UniProtKB">
        <authorList>
            <consortium name="WormBaseParasite"/>
        </authorList>
    </citation>
    <scope>IDENTIFICATION</scope>
</reference>
<proteinExistence type="predicted"/>
<dbReference type="WBParaSite" id="SVE_0084000.1">
    <property type="protein sequence ID" value="SVE_0084000.1"/>
    <property type="gene ID" value="SVE_0084000"/>
</dbReference>
<feature type="domain" description="F-box" evidence="1">
    <location>
        <begin position="2"/>
        <end position="51"/>
    </location>
</feature>
<sequence length="322" mass="37428">MDLDLLSLPPEILAKIFSYIPWNQLINIKLSAKKFKYVTEKYLNDMQKPKLYLIVFENESTHDDGIDRIRIIYGIIIIDEDGLEENISSEKEFFLLPSELDDLHGFLQKVDLTSLRHVGISLDNHTEVMAIFSGYFHNRSTINSICVTAKNSQEDLGNTLLFLQKIQNVVDLALQLHLPCLNVSKDFVIPVRNSLVSILIRERENTAFINSKMIKYIVENNPLLNIYFLSLNNFETYKMVIETIVKRELSRRKNNCFHRDISIGYDISRREALSQLLGYFYSEEFPYNNGIIQDECILYYGNLKCSVCGGFDSIEISKYRLY</sequence>
<accession>A0A0K0EWE0</accession>
<keyword evidence="2" id="KW-1185">Reference proteome</keyword>
<dbReference type="SUPFAM" id="SSF81383">
    <property type="entry name" value="F-box domain"/>
    <property type="match status" value="1"/>
</dbReference>
<evidence type="ECO:0000313" key="3">
    <source>
        <dbReference type="WBParaSite" id="SVE_0084000.1"/>
    </source>
</evidence>
<evidence type="ECO:0000313" key="2">
    <source>
        <dbReference type="Proteomes" id="UP000035680"/>
    </source>
</evidence>
<dbReference type="AlphaFoldDB" id="A0A0K0EWE0"/>
<organism evidence="2 3">
    <name type="scientific">Strongyloides venezuelensis</name>
    <name type="common">Threadworm</name>
    <dbReference type="NCBI Taxonomy" id="75913"/>
    <lineage>
        <taxon>Eukaryota</taxon>
        <taxon>Metazoa</taxon>
        <taxon>Ecdysozoa</taxon>
        <taxon>Nematoda</taxon>
        <taxon>Chromadorea</taxon>
        <taxon>Rhabditida</taxon>
        <taxon>Tylenchina</taxon>
        <taxon>Panagrolaimomorpha</taxon>
        <taxon>Strongyloidoidea</taxon>
        <taxon>Strongyloididae</taxon>
        <taxon>Strongyloides</taxon>
    </lineage>
</organism>
<name>A0A0K0EWE0_STRVS</name>
<dbReference type="InterPro" id="IPR036047">
    <property type="entry name" value="F-box-like_dom_sf"/>
</dbReference>
<dbReference type="Proteomes" id="UP000035680">
    <property type="component" value="Unassembled WGS sequence"/>
</dbReference>